<feature type="compositionally biased region" description="Low complexity" evidence="1">
    <location>
        <begin position="421"/>
        <end position="432"/>
    </location>
</feature>
<evidence type="ECO:0000313" key="4">
    <source>
        <dbReference type="Proteomes" id="UP000799757"/>
    </source>
</evidence>
<feature type="region of interest" description="Disordered" evidence="1">
    <location>
        <begin position="1"/>
        <end position="27"/>
    </location>
</feature>
<feature type="compositionally biased region" description="Polar residues" evidence="1">
    <location>
        <begin position="270"/>
        <end position="279"/>
    </location>
</feature>
<name>A0A6A6XKQ8_9PLEO</name>
<keyword evidence="2" id="KW-1133">Transmembrane helix</keyword>
<protein>
    <submittedName>
        <fullName evidence="3">Uncharacterized protein</fullName>
    </submittedName>
</protein>
<keyword evidence="2" id="KW-0472">Membrane</keyword>
<dbReference type="EMBL" id="MU001825">
    <property type="protein sequence ID" value="KAF2796673.1"/>
    <property type="molecule type" value="Genomic_DNA"/>
</dbReference>
<evidence type="ECO:0000256" key="2">
    <source>
        <dbReference type="SAM" id="Phobius"/>
    </source>
</evidence>
<evidence type="ECO:0000256" key="1">
    <source>
        <dbReference type="SAM" id="MobiDB-lite"/>
    </source>
</evidence>
<reference evidence="3" key="1">
    <citation type="journal article" date="2020" name="Stud. Mycol.">
        <title>101 Dothideomycetes genomes: a test case for predicting lifestyles and emergence of pathogens.</title>
        <authorList>
            <person name="Haridas S."/>
            <person name="Albert R."/>
            <person name="Binder M."/>
            <person name="Bloem J."/>
            <person name="Labutti K."/>
            <person name="Salamov A."/>
            <person name="Andreopoulos B."/>
            <person name="Baker S."/>
            <person name="Barry K."/>
            <person name="Bills G."/>
            <person name="Bluhm B."/>
            <person name="Cannon C."/>
            <person name="Castanera R."/>
            <person name="Culley D."/>
            <person name="Daum C."/>
            <person name="Ezra D."/>
            <person name="Gonzalez J."/>
            <person name="Henrissat B."/>
            <person name="Kuo A."/>
            <person name="Liang C."/>
            <person name="Lipzen A."/>
            <person name="Lutzoni F."/>
            <person name="Magnuson J."/>
            <person name="Mondo S."/>
            <person name="Nolan M."/>
            <person name="Ohm R."/>
            <person name="Pangilinan J."/>
            <person name="Park H.-J."/>
            <person name="Ramirez L."/>
            <person name="Alfaro M."/>
            <person name="Sun H."/>
            <person name="Tritt A."/>
            <person name="Yoshinaga Y."/>
            <person name="Zwiers L.-H."/>
            <person name="Turgeon B."/>
            <person name="Goodwin S."/>
            <person name="Spatafora J."/>
            <person name="Crous P."/>
            <person name="Grigoriev I."/>
        </authorList>
    </citation>
    <scope>NUCLEOTIDE SEQUENCE</scope>
    <source>
        <strain evidence="3">CBS 109.77</strain>
    </source>
</reference>
<keyword evidence="4" id="KW-1185">Reference proteome</keyword>
<dbReference type="AlphaFoldDB" id="A0A6A6XKQ8"/>
<proteinExistence type="predicted"/>
<evidence type="ECO:0000313" key="3">
    <source>
        <dbReference type="EMBL" id="KAF2796673.1"/>
    </source>
</evidence>
<feature type="region of interest" description="Disordered" evidence="1">
    <location>
        <begin position="353"/>
        <end position="386"/>
    </location>
</feature>
<sequence>MHFRRQSPTNDFITARFPNPKVGHLSPSNVSISTYHTPETIEEALALSSALPQPVQHHAKNASQSRQPLQRSQSSNWWMEIRKSPTPKQEPQSRKTNHATIITDATETQPAFESDRFAIQMPTTREPILDPPVFRAKLPSPSRAQVEAYQTYKKKAQQVRETNHKDGVRVPSKIISYDYANNTYAGYTQPMELDVSPPNSPPKFTPAGAFPISPPIPQHTWGAQPKHHHIQGPRSMSDSTHLNIASKPVEVGNMRSHDRRVYHRGDASSGAASHFTTPSLEKDKIKVRLKPPTATRTREDSPQKESWWTLYNRSPQSSTDGSRSPSPTKLSFKHTTVPVIADAVFGHGGQGISGTSAAAKPKDKAANTTAASGNGSGKATPKHAQTSRWAWLRPAGPRVAKPTHTHVPAKATTYVDPFVQHATPAPTHPNTPVSSRPNSPRKLAPRHAPQGPPPSKPKGKFETGFAQVTTLTSLVIRVCLIVYVLVGLYFLLDAVREAVHTLGAPFRLLKGVGRCAWGGVVWLGRWLAWAWERWGVKIVARGGWRGRWW</sequence>
<dbReference type="OrthoDB" id="3755781at2759"/>
<feature type="region of interest" description="Disordered" evidence="1">
    <location>
        <begin position="52"/>
        <end position="77"/>
    </location>
</feature>
<feature type="region of interest" description="Disordered" evidence="1">
    <location>
        <begin position="420"/>
        <end position="461"/>
    </location>
</feature>
<accession>A0A6A6XKQ8</accession>
<dbReference type="Proteomes" id="UP000799757">
    <property type="component" value="Unassembled WGS sequence"/>
</dbReference>
<feature type="compositionally biased region" description="Low complexity" evidence="1">
    <location>
        <begin position="63"/>
        <end position="75"/>
    </location>
</feature>
<gene>
    <name evidence="3" type="ORF">K505DRAFT_237181</name>
</gene>
<feature type="compositionally biased region" description="Polar residues" evidence="1">
    <location>
        <begin position="1"/>
        <end position="12"/>
    </location>
</feature>
<feature type="compositionally biased region" description="Polar residues" evidence="1">
    <location>
        <begin position="304"/>
        <end position="329"/>
    </location>
</feature>
<feature type="region of interest" description="Disordered" evidence="1">
    <location>
        <begin position="265"/>
        <end position="331"/>
    </location>
</feature>
<organism evidence="3 4">
    <name type="scientific">Melanomma pulvis-pyrius CBS 109.77</name>
    <dbReference type="NCBI Taxonomy" id="1314802"/>
    <lineage>
        <taxon>Eukaryota</taxon>
        <taxon>Fungi</taxon>
        <taxon>Dikarya</taxon>
        <taxon>Ascomycota</taxon>
        <taxon>Pezizomycotina</taxon>
        <taxon>Dothideomycetes</taxon>
        <taxon>Pleosporomycetidae</taxon>
        <taxon>Pleosporales</taxon>
        <taxon>Melanommataceae</taxon>
        <taxon>Melanomma</taxon>
    </lineage>
</organism>
<keyword evidence="2" id="KW-0812">Transmembrane</keyword>
<feature type="transmembrane region" description="Helical" evidence="2">
    <location>
        <begin position="474"/>
        <end position="492"/>
    </location>
</feature>